<dbReference type="AlphaFoldDB" id="A0AAV7EKI3"/>
<evidence type="ECO:0000313" key="2">
    <source>
        <dbReference type="EMBL" id="KAG9449278.1"/>
    </source>
</evidence>
<accession>A0AAV7EKI3</accession>
<reference evidence="2 3" key="1">
    <citation type="submission" date="2021-07" db="EMBL/GenBank/DDBJ databases">
        <title>The Aristolochia fimbriata genome: insights into angiosperm evolution, floral development and chemical biosynthesis.</title>
        <authorList>
            <person name="Jiao Y."/>
        </authorList>
    </citation>
    <scope>NUCLEOTIDE SEQUENCE [LARGE SCALE GENOMIC DNA]</scope>
    <source>
        <strain evidence="2">IBCAS-2021</strain>
        <tissue evidence="2">Leaf</tissue>
    </source>
</reference>
<evidence type="ECO:0000256" key="1">
    <source>
        <dbReference type="SAM" id="MobiDB-lite"/>
    </source>
</evidence>
<sequence>MSAFLSIESQRRKKRKCQGKDVKIETVTAKKKKGRRKAEVHGQRGDGTKRPLRRLTGDERPDLQGFGRGSGGESGGSREGKSEGEWGGGGGGGVGRGSREFVLPPGPGQAGFDF</sequence>
<name>A0AAV7EKI3_ARIFI</name>
<keyword evidence="3" id="KW-1185">Reference proteome</keyword>
<feature type="region of interest" description="Disordered" evidence="1">
    <location>
        <begin position="1"/>
        <end position="114"/>
    </location>
</feature>
<proteinExistence type="predicted"/>
<protein>
    <submittedName>
        <fullName evidence="2">Uncharacterized protein</fullName>
    </submittedName>
</protein>
<feature type="compositionally biased region" description="Gly residues" evidence="1">
    <location>
        <begin position="66"/>
        <end position="75"/>
    </location>
</feature>
<organism evidence="2 3">
    <name type="scientific">Aristolochia fimbriata</name>
    <name type="common">White veined hardy Dutchman's pipe vine</name>
    <dbReference type="NCBI Taxonomy" id="158543"/>
    <lineage>
        <taxon>Eukaryota</taxon>
        <taxon>Viridiplantae</taxon>
        <taxon>Streptophyta</taxon>
        <taxon>Embryophyta</taxon>
        <taxon>Tracheophyta</taxon>
        <taxon>Spermatophyta</taxon>
        <taxon>Magnoliopsida</taxon>
        <taxon>Magnoliidae</taxon>
        <taxon>Piperales</taxon>
        <taxon>Aristolochiaceae</taxon>
        <taxon>Aristolochia</taxon>
    </lineage>
</organism>
<dbReference type="Proteomes" id="UP000825729">
    <property type="component" value="Unassembled WGS sequence"/>
</dbReference>
<feature type="compositionally biased region" description="Basic and acidic residues" evidence="1">
    <location>
        <begin position="37"/>
        <end position="62"/>
    </location>
</feature>
<feature type="compositionally biased region" description="Gly residues" evidence="1">
    <location>
        <begin position="85"/>
        <end position="96"/>
    </location>
</feature>
<dbReference type="EMBL" id="JAINDJ010000004">
    <property type="protein sequence ID" value="KAG9449278.1"/>
    <property type="molecule type" value="Genomic_DNA"/>
</dbReference>
<gene>
    <name evidence="2" type="ORF">H6P81_009243</name>
</gene>
<evidence type="ECO:0000313" key="3">
    <source>
        <dbReference type="Proteomes" id="UP000825729"/>
    </source>
</evidence>
<comment type="caution">
    <text evidence="2">The sequence shown here is derived from an EMBL/GenBank/DDBJ whole genome shotgun (WGS) entry which is preliminary data.</text>
</comment>